<protein>
    <submittedName>
        <fullName evidence="2">Uncharacterized protein</fullName>
    </submittedName>
</protein>
<feature type="compositionally biased region" description="Basic and acidic residues" evidence="1">
    <location>
        <begin position="118"/>
        <end position="135"/>
    </location>
</feature>
<feature type="compositionally biased region" description="Polar residues" evidence="1">
    <location>
        <begin position="136"/>
        <end position="146"/>
    </location>
</feature>
<feature type="compositionally biased region" description="Acidic residues" evidence="1">
    <location>
        <begin position="95"/>
        <end position="117"/>
    </location>
</feature>
<name>A0A481Z8N1_9VIRU</name>
<proteinExistence type="predicted"/>
<sequence>MLSGDTRFTTVELIETAVTSYCKDKESTDYLRTKEIKRLEQARTGIKNLGNTYANTSIEKRLEQCHQRLRELITDKRERSSSSDEERPHSPSDSSSEEFEIEEQEENLLEQEENLLEQEEKLLDQEENVPEKEDVTTISDDSSHTPPSYALPLVPPKPKKEDTEKDDSVCPKRASKFDKYVKKKGWIGGRTPGSSELQGHELRGSSRSRTVSQSRRKSSPSNSASSRESPGLHIITMGDVLSEFDTLPETISNPLSVLSHPSKPRDVRWYREHFVRE</sequence>
<feature type="compositionally biased region" description="Basic and acidic residues" evidence="1">
    <location>
        <begin position="72"/>
        <end position="90"/>
    </location>
</feature>
<evidence type="ECO:0000313" key="2">
    <source>
        <dbReference type="EMBL" id="QBK91956.1"/>
    </source>
</evidence>
<accession>A0A481Z8N1</accession>
<reference evidence="2" key="1">
    <citation type="journal article" date="2019" name="MBio">
        <title>Virus Genomes from Deep Sea Sediments Expand the Ocean Megavirome and Support Independent Origins of Viral Gigantism.</title>
        <authorList>
            <person name="Backstrom D."/>
            <person name="Yutin N."/>
            <person name="Jorgensen S.L."/>
            <person name="Dharamshi J."/>
            <person name="Homa F."/>
            <person name="Zaremba-Niedwiedzka K."/>
            <person name="Spang A."/>
            <person name="Wolf Y.I."/>
            <person name="Koonin E.V."/>
            <person name="Ettema T.J."/>
        </authorList>
    </citation>
    <scope>NUCLEOTIDE SEQUENCE</scope>
</reference>
<feature type="compositionally biased region" description="Basic and acidic residues" evidence="1">
    <location>
        <begin position="158"/>
        <end position="180"/>
    </location>
</feature>
<feature type="compositionally biased region" description="Low complexity" evidence="1">
    <location>
        <begin position="205"/>
        <end position="229"/>
    </location>
</feature>
<organism evidence="2">
    <name type="scientific">Pithovirus LCPAC304</name>
    <dbReference type="NCBI Taxonomy" id="2506594"/>
    <lineage>
        <taxon>Viruses</taxon>
        <taxon>Pithoviruses</taxon>
    </lineage>
</organism>
<evidence type="ECO:0000256" key="1">
    <source>
        <dbReference type="SAM" id="MobiDB-lite"/>
    </source>
</evidence>
<gene>
    <name evidence="2" type="ORF">LCPAC304_02980</name>
</gene>
<feature type="region of interest" description="Disordered" evidence="1">
    <location>
        <begin position="72"/>
        <end position="234"/>
    </location>
</feature>
<dbReference type="EMBL" id="MK500566">
    <property type="protein sequence ID" value="QBK91956.1"/>
    <property type="molecule type" value="Genomic_DNA"/>
</dbReference>